<dbReference type="RefSeq" id="WP_341424378.1">
    <property type="nucleotide sequence ID" value="NZ_JBBUTG010000002.1"/>
</dbReference>
<evidence type="ECO:0000313" key="3">
    <source>
        <dbReference type="Proteomes" id="UP001371218"/>
    </source>
</evidence>
<dbReference type="InterPro" id="IPR006311">
    <property type="entry name" value="TAT_signal"/>
</dbReference>
<keyword evidence="3" id="KW-1185">Reference proteome</keyword>
<gene>
    <name evidence="2" type="ORF">AACH06_04210</name>
</gene>
<protein>
    <submittedName>
        <fullName evidence="2">DUF1175 family protein</fullName>
    </submittedName>
</protein>
<keyword evidence="1" id="KW-0732">Signal</keyword>
<dbReference type="Pfam" id="PF06672">
    <property type="entry name" value="DUF1175"/>
    <property type="match status" value="1"/>
</dbReference>
<reference evidence="2 3" key="1">
    <citation type="submission" date="2024-04" db="EMBL/GenBank/DDBJ databases">
        <title>Novel species of the genus Ideonella isolated from streams.</title>
        <authorList>
            <person name="Lu H."/>
        </authorList>
    </citation>
    <scope>NUCLEOTIDE SEQUENCE [LARGE SCALE GENOMIC DNA]</scope>
    <source>
        <strain evidence="2 3">DXS29W</strain>
    </source>
</reference>
<evidence type="ECO:0000256" key="1">
    <source>
        <dbReference type="SAM" id="SignalP"/>
    </source>
</evidence>
<evidence type="ECO:0000313" key="2">
    <source>
        <dbReference type="EMBL" id="MEK8030018.1"/>
    </source>
</evidence>
<comment type="caution">
    <text evidence="2">The sequence shown here is derived from an EMBL/GenBank/DDBJ whole genome shotgun (WGS) entry which is preliminary data.</text>
</comment>
<organism evidence="2 3">
    <name type="scientific">Ideonella lacteola</name>
    <dbReference type="NCBI Taxonomy" id="2984193"/>
    <lineage>
        <taxon>Bacteria</taxon>
        <taxon>Pseudomonadati</taxon>
        <taxon>Pseudomonadota</taxon>
        <taxon>Betaproteobacteria</taxon>
        <taxon>Burkholderiales</taxon>
        <taxon>Sphaerotilaceae</taxon>
        <taxon>Ideonella</taxon>
    </lineage>
</organism>
<dbReference type="Proteomes" id="UP001371218">
    <property type="component" value="Unassembled WGS sequence"/>
</dbReference>
<dbReference type="InterPro" id="IPR009558">
    <property type="entry name" value="DUF1175"/>
</dbReference>
<dbReference type="PROSITE" id="PS51318">
    <property type="entry name" value="TAT"/>
    <property type="match status" value="1"/>
</dbReference>
<proteinExistence type="predicted"/>
<feature type="chain" id="PRO_5047338991" evidence="1">
    <location>
        <begin position="31"/>
        <end position="234"/>
    </location>
</feature>
<sequence length="234" mass="25638">MSPWVPSRRECLAGALSALAVGAWPQAAHAVSAGAAPNGAALPANADAPRLSPEQSRCLRDWITVLIHAQVEQGPTPRWTHRDCAGLVRFAVAEALRDHDLAWRRSMGLLGRRLPPDIDPAAAAPLRHTWRRADGSQGAFVSAIDLVQANTRFVGRQLAQAQSADLLFYDFGDDQHLMVWMGSYIAYHTGRVDKGDNGLRALRPAQLMAWTDTRWRPATDNPNFVGLHRLAFLA</sequence>
<name>A0ABU9BKJ2_9BURK</name>
<accession>A0ABU9BKJ2</accession>
<feature type="signal peptide" evidence="1">
    <location>
        <begin position="1"/>
        <end position="30"/>
    </location>
</feature>
<dbReference type="EMBL" id="JBBUTG010000002">
    <property type="protein sequence ID" value="MEK8030018.1"/>
    <property type="molecule type" value="Genomic_DNA"/>
</dbReference>